<gene>
    <name evidence="1" type="ORF">IWW38_004034</name>
</gene>
<comment type="caution">
    <text evidence="1">The sequence shown here is derived from an EMBL/GenBank/DDBJ whole genome shotgun (WGS) entry which is preliminary data.</text>
</comment>
<dbReference type="EMBL" id="JANBVB010001277">
    <property type="protein sequence ID" value="KAJ2890623.1"/>
    <property type="molecule type" value="Genomic_DNA"/>
</dbReference>
<reference evidence="1" key="1">
    <citation type="submission" date="2022-07" db="EMBL/GenBank/DDBJ databases">
        <title>Phylogenomic reconstructions and comparative analyses of Kickxellomycotina fungi.</title>
        <authorList>
            <person name="Reynolds N.K."/>
            <person name="Stajich J.E."/>
            <person name="Barry K."/>
            <person name="Grigoriev I.V."/>
            <person name="Crous P."/>
            <person name="Smith M.E."/>
        </authorList>
    </citation>
    <scope>NUCLEOTIDE SEQUENCE</scope>
    <source>
        <strain evidence="1">CBS 190363</strain>
    </source>
</reference>
<protein>
    <submittedName>
        <fullName evidence="1">Uncharacterized protein</fullName>
    </submittedName>
</protein>
<proteinExistence type="predicted"/>
<evidence type="ECO:0000313" key="2">
    <source>
        <dbReference type="Proteomes" id="UP001139981"/>
    </source>
</evidence>
<sequence>MAELPHTITLSIPFADARLANIAKESLVVDRELSEGKVSRTIATQDSLLVATFSAETLRILRVSVNGFMESLILVSKTLEAFA</sequence>
<evidence type="ECO:0000313" key="1">
    <source>
        <dbReference type="EMBL" id="KAJ2890623.1"/>
    </source>
</evidence>
<organism evidence="1 2">
    <name type="scientific">Coemansia aciculifera</name>
    <dbReference type="NCBI Taxonomy" id="417176"/>
    <lineage>
        <taxon>Eukaryota</taxon>
        <taxon>Fungi</taxon>
        <taxon>Fungi incertae sedis</taxon>
        <taxon>Zoopagomycota</taxon>
        <taxon>Kickxellomycotina</taxon>
        <taxon>Kickxellomycetes</taxon>
        <taxon>Kickxellales</taxon>
        <taxon>Kickxellaceae</taxon>
        <taxon>Coemansia</taxon>
    </lineage>
</organism>
<keyword evidence="2" id="KW-1185">Reference proteome</keyword>
<dbReference type="Proteomes" id="UP001139981">
    <property type="component" value="Unassembled WGS sequence"/>
</dbReference>
<accession>A0ACC1LZU3</accession>
<name>A0ACC1LZU3_9FUNG</name>